<dbReference type="EMBL" id="CM001748">
    <property type="protein sequence ID" value="KJB62777.1"/>
    <property type="molecule type" value="Genomic_DNA"/>
</dbReference>
<feature type="domain" description="Disease resistance protein At4g27190-like leucine-rich repeats" evidence="2">
    <location>
        <begin position="15"/>
        <end position="116"/>
    </location>
</feature>
<keyword evidence="1" id="KW-0611">Plant defense</keyword>
<organism evidence="3 4">
    <name type="scientific">Gossypium raimondii</name>
    <name type="common">Peruvian cotton</name>
    <name type="synonym">Gossypium klotzschianum subsp. raimondii</name>
    <dbReference type="NCBI Taxonomy" id="29730"/>
    <lineage>
        <taxon>Eukaryota</taxon>
        <taxon>Viridiplantae</taxon>
        <taxon>Streptophyta</taxon>
        <taxon>Embryophyta</taxon>
        <taxon>Tracheophyta</taxon>
        <taxon>Spermatophyta</taxon>
        <taxon>Magnoliopsida</taxon>
        <taxon>eudicotyledons</taxon>
        <taxon>Gunneridae</taxon>
        <taxon>Pentapetalae</taxon>
        <taxon>rosids</taxon>
        <taxon>malvids</taxon>
        <taxon>Malvales</taxon>
        <taxon>Malvaceae</taxon>
        <taxon>Malvoideae</taxon>
        <taxon>Gossypium</taxon>
    </lineage>
</organism>
<evidence type="ECO:0000259" key="2">
    <source>
        <dbReference type="Pfam" id="PF23247"/>
    </source>
</evidence>
<dbReference type="InterPro" id="IPR050905">
    <property type="entry name" value="Plant_NBS-LRR"/>
</dbReference>
<accession>A0A0D2QXV1</accession>
<name>A0A0D2QXV1_GOSRA</name>
<dbReference type="InterPro" id="IPR057135">
    <property type="entry name" value="At4g27190-like_LRR"/>
</dbReference>
<dbReference type="Gramene" id="KJB62777">
    <property type="protein sequence ID" value="KJB62777"/>
    <property type="gene ID" value="B456_009G436000"/>
</dbReference>
<keyword evidence="4" id="KW-1185">Reference proteome</keyword>
<evidence type="ECO:0000313" key="4">
    <source>
        <dbReference type="Proteomes" id="UP000032304"/>
    </source>
</evidence>
<dbReference type="AlphaFoldDB" id="A0A0D2QXV1"/>
<evidence type="ECO:0000313" key="3">
    <source>
        <dbReference type="EMBL" id="KJB62777.1"/>
    </source>
</evidence>
<evidence type="ECO:0000256" key="1">
    <source>
        <dbReference type="ARBA" id="ARBA00022821"/>
    </source>
</evidence>
<dbReference type="PANTHER" id="PTHR33463">
    <property type="entry name" value="NB-ARC DOMAIN-CONTAINING PROTEIN-RELATED"/>
    <property type="match status" value="1"/>
</dbReference>
<dbReference type="Proteomes" id="UP000032304">
    <property type="component" value="Chromosome 9"/>
</dbReference>
<dbReference type="PANTHER" id="PTHR33463:SF117">
    <property type="entry name" value="CC-NBS-LRR RESISTANCE PROTEIN"/>
    <property type="match status" value="1"/>
</dbReference>
<gene>
    <name evidence="3" type="ORF">B456_009G436000</name>
</gene>
<sequence>MTSLEELCHGPPTSNFLQNLKGVSIKSCWQIQVAFQMNKLFEKVESRTSLLSNSTILELYSLPKLESIWKLKPSHRSIASLQSPKVVSIEDCNKLKSIFSPSLALSMLHVQKLYTESYNCLEQVIGFVQGEITEFWVPAEGLNELIAFLNKLIRALNADIKVLHLEDLSEVQIIWKDVAQVINLENLTTLNLIDCKKLISLQGFKCLNQIELEFGKNI</sequence>
<proteinExistence type="predicted"/>
<reference evidence="3 4" key="1">
    <citation type="journal article" date="2012" name="Nature">
        <title>Repeated polyploidization of Gossypium genomes and the evolution of spinnable cotton fibres.</title>
        <authorList>
            <person name="Paterson A.H."/>
            <person name="Wendel J.F."/>
            <person name="Gundlach H."/>
            <person name="Guo H."/>
            <person name="Jenkins J."/>
            <person name="Jin D."/>
            <person name="Llewellyn D."/>
            <person name="Showmaker K.C."/>
            <person name="Shu S."/>
            <person name="Udall J."/>
            <person name="Yoo M.J."/>
            <person name="Byers R."/>
            <person name="Chen W."/>
            <person name="Doron-Faigenboim A."/>
            <person name="Duke M.V."/>
            <person name="Gong L."/>
            <person name="Grimwood J."/>
            <person name="Grover C."/>
            <person name="Grupp K."/>
            <person name="Hu G."/>
            <person name="Lee T.H."/>
            <person name="Li J."/>
            <person name="Lin L."/>
            <person name="Liu T."/>
            <person name="Marler B.S."/>
            <person name="Page J.T."/>
            <person name="Roberts A.W."/>
            <person name="Romanel E."/>
            <person name="Sanders W.S."/>
            <person name="Szadkowski E."/>
            <person name="Tan X."/>
            <person name="Tang H."/>
            <person name="Xu C."/>
            <person name="Wang J."/>
            <person name="Wang Z."/>
            <person name="Zhang D."/>
            <person name="Zhang L."/>
            <person name="Ashrafi H."/>
            <person name="Bedon F."/>
            <person name="Bowers J.E."/>
            <person name="Brubaker C.L."/>
            <person name="Chee P.W."/>
            <person name="Das S."/>
            <person name="Gingle A.R."/>
            <person name="Haigler C.H."/>
            <person name="Harker D."/>
            <person name="Hoffmann L.V."/>
            <person name="Hovav R."/>
            <person name="Jones D.C."/>
            <person name="Lemke C."/>
            <person name="Mansoor S."/>
            <person name="ur Rahman M."/>
            <person name="Rainville L.N."/>
            <person name="Rambani A."/>
            <person name="Reddy U.K."/>
            <person name="Rong J.K."/>
            <person name="Saranga Y."/>
            <person name="Scheffler B.E."/>
            <person name="Scheffler J.A."/>
            <person name="Stelly D.M."/>
            <person name="Triplett B.A."/>
            <person name="Van Deynze A."/>
            <person name="Vaslin M.F."/>
            <person name="Waghmare V.N."/>
            <person name="Walford S.A."/>
            <person name="Wright R.J."/>
            <person name="Zaki E.A."/>
            <person name="Zhang T."/>
            <person name="Dennis E.S."/>
            <person name="Mayer K.F."/>
            <person name="Peterson D.G."/>
            <person name="Rokhsar D.S."/>
            <person name="Wang X."/>
            <person name="Schmutz J."/>
        </authorList>
    </citation>
    <scope>NUCLEOTIDE SEQUENCE [LARGE SCALE GENOMIC DNA]</scope>
</reference>
<protein>
    <recommendedName>
        <fullName evidence="2">Disease resistance protein At4g27190-like leucine-rich repeats domain-containing protein</fullName>
    </recommendedName>
</protein>
<dbReference type="Pfam" id="PF23247">
    <property type="entry name" value="LRR_RPS2"/>
    <property type="match status" value="1"/>
</dbReference>